<dbReference type="Pfam" id="PF02645">
    <property type="entry name" value="DegV"/>
    <property type="match status" value="1"/>
</dbReference>
<dbReference type="InterPro" id="IPR003797">
    <property type="entry name" value="DegV"/>
</dbReference>
<dbReference type="GO" id="GO:0008289">
    <property type="term" value="F:lipid binding"/>
    <property type="evidence" value="ECO:0007669"/>
    <property type="project" value="UniProtKB-KW"/>
</dbReference>
<keyword evidence="3" id="KW-1185">Reference proteome</keyword>
<evidence type="ECO:0000313" key="3">
    <source>
        <dbReference type="Proteomes" id="UP000049828"/>
    </source>
</evidence>
<accession>A0A0M6W9A0</accession>
<dbReference type="InterPro" id="IPR043168">
    <property type="entry name" value="DegV_C"/>
</dbReference>
<dbReference type="InterPro" id="IPR050270">
    <property type="entry name" value="DegV_domain_contain"/>
</dbReference>
<dbReference type="RefSeq" id="WP_021923977.1">
    <property type="nucleotide sequence ID" value="NZ_CATWND010000052.1"/>
</dbReference>
<evidence type="ECO:0000256" key="1">
    <source>
        <dbReference type="ARBA" id="ARBA00023121"/>
    </source>
</evidence>
<dbReference type="OrthoDB" id="9781230at2"/>
<dbReference type="EMBL" id="CVRS01000002">
    <property type="protein sequence ID" value="CRL32046.1"/>
    <property type="molecule type" value="Genomic_DNA"/>
</dbReference>
<dbReference type="Gene3D" id="3.30.1180.10">
    <property type="match status" value="1"/>
</dbReference>
<keyword evidence="1" id="KW-0446">Lipid-binding</keyword>
<dbReference type="STRING" id="360807.ERS852392_02644"/>
<gene>
    <name evidence="2" type="ORF">RIL183_12311</name>
</gene>
<protein>
    <submittedName>
        <fullName evidence="2">DegV family protein</fullName>
    </submittedName>
</protein>
<dbReference type="Proteomes" id="UP000049828">
    <property type="component" value="Unassembled WGS sequence"/>
</dbReference>
<dbReference type="PROSITE" id="PS51482">
    <property type="entry name" value="DEGV"/>
    <property type="match status" value="1"/>
</dbReference>
<dbReference type="NCBIfam" id="TIGR00762">
    <property type="entry name" value="DegV"/>
    <property type="match status" value="1"/>
</dbReference>
<reference evidence="3" key="1">
    <citation type="submission" date="2015-05" db="EMBL/GenBank/DDBJ databases">
        <authorList>
            <consortium name="Pathogen Informatics"/>
        </authorList>
    </citation>
    <scope>NUCLEOTIDE SEQUENCE [LARGE SCALE GENOMIC DNA]</scope>
    <source>
        <strain evidence="3">L1-83</strain>
    </source>
</reference>
<dbReference type="SUPFAM" id="SSF82549">
    <property type="entry name" value="DAK1/DegV-like"/>
    <property type="match status" value="1"/>
</dbReference>
<proteinExistence type="predicted"/>
<dbReference type="AlphaFoldDB" id="A0A0M6W9A0"/>
<name>A0A0M6W9A0_9FIRM</name>
<organism evidence="2 3">
    <name type="scientific">Roseburia inulinivorans</name>
    <dbReference type="NCBI Taxonomy" id="360807"/>
    <lineage>
        <taxon>Bacteria</taxon>
        <taxon>Bacillati</taxon>
        <taxon>Bacillota</taxon>
        <taxon>Clostridia</taxon>
        <taxon>Lachnospirales</taxon>
        <taxon>Lachnospiraceae</taxon>
        <taxon>Roseburia</taxon>
    </lineage>
</organism>
<evidence type="ECO:0000313" key="2">
    <source>
        <dbReference type="EMBL" id="CRL32046.1"/>
    </source>
</evidence>
<dbReference type="PANTHER" id="PTHR33434">
    <property type="entry name" value="DEGV DOMAIN-CONTAINING PROTEIN DR_1986-RELATED"/>
    <property type="match status" value="1"/>
</dbReference>
<dbReference type="Gene3D" id="3.40.50.10170">
    <property type="match status" value="1"/>
</dbReference>
<sequence>MFEVKNNIFEMEIMMSVRIIIDSASDLTKEQADKLGLDFLPLKTIFGTKEYLDGITLSHQQFYEKLIESDCMPTTSQIPPHDFEQLYADVKEKKDTAVVITLSSRLSGTFQSANIALDGYEDCITIVDSENVCLGEQILVMYACRLRDAGASASEIAKALDQKKKDVRVLALLDTLEYLKRGGRISKTAALAGNLLSIKPVIAIVDGEVAVLGKARGSKNGCNMLREEIAKCNGIDFSMPLCLGYTGLEDSLLQKYIEDNTDLWKSYVEELPISSIGSTIGTHTGPGGICVAFFSKTNS</sequence>
<dbReference type="PANTHER" id="PTHR33434:SF2">
    <property type="entry name" value="FATTY ACID-BINDING PROTEIN TM_1468"/>
    <property type="match status" value="1"/>
</dbReference>